<evidence type="ECO:0000313" key="2">
    <source>
        <dbReference type="Proteomes" id="UP000240246"/>
    </source>
</evidence>
<sequence length="46" mass="5303">MRPGTFHAPGLGEPLTGETKRILRSWKKKAESNRKWYEASKTKSDK</sequence>
<reference evidence="2" key="1">
    <citation type="submission" date="2018-01" db="EMBL/GenBank/DDBJ databases">
        <authorList>
            <person name="Gaut B.S."/>
            <person name="Morton B.R."/>
            <person name="Clegg M.T."/>
            <person name="Duvall M.R."/>
        </authorList>
    </citation>
    <scope>NUCLEOTIDE SEQUENCE [LARGE SCALE GENOMIC DNA]</scope>
</reference>
<keyword evidence="2" id="KW-1185">Reference proteome</keyword>
<protein>
    <submittedName>
        <fullName evidence="1">Uncharacterized protein</fullName>
    </submittedName>
</protein>
<proteinExistence type="predicted"/>
<evidence type="ECO:0000313" key="1">
    <source>
        <dbReference type="EMBL" id="AVD99669.1"/>
    </source>
</evidence>
<accession>A0A2L1IWV2</accession>
<organism evidence="1 2">
    <name type="scientific">Mycobacterium phage Cuke</name>
    <dbReference type="NCBI Taxonomy" id="2079417"/>
    <lineage>
        <taxon>Viruses</taxon>
        <taxon>Duplodnaviria</taxon>
        <taxon>Heunggongvirae</taxon>
        <taxon>Uroviricota</taxon>
        <taxon>Caudoviricetes</taxon>
        <taxon>Cukevirus</taxon>
        <taxon>Cukevirus cuke</taxon>
    </lineage>
</organism>
<dbReference type="EMBL" id="MG757156">
    <property type="protein sequence ID" value="AVD99669.1"/>
    <property type="molecule type" value="Genomic_DNA"/>
</dbReference>
<gene>
    <name evidence="1" type="ORF">SEA_CUKE_51</name>
</gene>
<dbReference type="Proteomes" id="UP000240246">
    <property type="component" value="Segment"/>
</dbReference>
<name>A0A2L1IWV2_9CAUD</name>